<dbReference type="Proteomes" id="UP000465062">
    <property type="component" value="Chromosome"/>
</dbReference>
<dbReference type="AlphaFoldDB" id="A0A6I6UPL3"/>
<dbReference type="EMBL" id="CP047394">
    <property type="protein sequence ID" value="QHE63878.1"/>
    <property type="molecule type" value="Genomic_DNA"/>
</dbReference>
<accession>A0A6I6UPL3</accession>
<name>A0A6I6UPL3_9BACI</name>
<reference evidence="1 2" key="1">
    <citation type="submission" date="2019-06" db="EMBL/GenBank/DDBJ databases">
        <title>An operon consisting of a P-type ATPase gene and a transcriptional regular gene given the different cadmium resistance in Bacillus vietamensis 151-6 and Bacillus marisflavi 151-25.</title>
        <authorList>
            <person name="Yu X."/>
        </authorList>
    </citation>
    <scope>NUCLEOTIDE SEQUENCE [LARGE SCALE GENOMIC DNA]</scope>
    <source>
        <strain evidence="1 2">151-6</strain>
    </source>
</reference>
<dbReference type="KEGG" id="bvq:FHE72_18970"/>
<sequence>MEMNISLKCSVCGNDQFSLIDNNSDDKKEDTDNIFFKCTDCEVVKSKMQIIEENNYIIDANLMDLQDDVIKQLMKDFKKVFK</sequence>
<evidence type="ECO:0000313" key="2">
    <source>
        <dbReference type="Proteomes" id="UP000465062"/>
    </source>
</evidence>
<protein>
    <submittedName>
        <fullName evidence="1">Uncharacterized protein</fullName>
    </submittedName>
</protein>
<proteinExistence type="predicted"/>
<gene>
    <name evidence="1" type="ORF">FHE72_18970</name>
</gene>
<organism evidence="1 2">
    <name type="scientific">Rossellomorea vietnamensis</name>
    <dbReference type="NCBI Taxonomy" id="218284"/>
    <lineage>
        <taxon>Bacteria</taxon>
        <taxon>Bacillati</taxon>
        <taxon>Bacillota</taxon>
        <taxon>Bacilli</taxon>
        <taxon>Bacillales</taxon>
        <taxon>Bacillaceae</taxon>
        <taxon>Rossellomorea</taxon>
    </lineage>
</organism>
<evidence type="ECO:0000313" key="1">
    <source>
        <dbReference type="EMBL" id="QHE63878.1"/>
    </source>
</evidence>